<evidence type="ECO:0000313" key="12">
    <source>
        <dbReference type="Proteomes" id="UP000077875"/>
    </source>
</evidence>
<keyword evidence="6 9" id="KW-0201">Cytochrome c-type biogenesis</keyword>
<gene>
    <name evidence="9" type="primary">ccmC</name>
    <name evidence="11" type="ORF">A5892_06815</name>
</gene>
<evidence type="ECO:0000256" key="2">
    <source>
        <dbReference type="ARBA" id="ARBA00004141"/>
    </source>
</evidence>
<keyword evidence="9" id="KW-0997">Cell inner membrane</keyword>
<sequence length="251" mass="27835">MWRFIHKWGSPKWFYTTTGPWLPWLWAAAAILILAGSVWGLAIVPPDRFQHDAARILYVHVPSAILAQACFAAMALASAIFLVWKIKIADMAAAAIAPFGASMTFAALFSGAVWGIPTWGTWWVWDARLTSMLILLFIYFGIIALRSAFASRDSGSRAAAILTLVGVINLPVIKYSVVWWSTLHQPATFSLTKAPAMPPSMWLPLLVMVLGFFLFFTALVIARVRTELLRRESRSRWVRALVEGDAGGKRG</sequence>
<keyword evidence="7 9" id="KW-1133">Transmembrane helix</keyword>
<feature type="transmembrane region" description="Helical" evidence="9">
    <location>
        <begin position="129"/>
        <end position="149"/>
    </location>
</feature>
<accession>A0A172YD75</accession>
<dbReference type="InterPro" id="IPR045062">
    <property type="entry name" value="Cyt_c_biogenesis_CcsA/CcmC"/>
</dbReference>
<feature type="transmembrane region" description="Helical" evidence="9">
    <location>
        <begin position="96"/>
        <end position="117"/>
    </location>
</feature>
<dbReference type="NCBIfam" id="TIGR01191">
    <property type="entry name" value="ccmC"/>
    <property type="match status" value="1"/>
</dbReference>
<dbReference type="GO" id="GO:0015232">
    <property type="term" value="F:heme transmembrane transporter activity"/>
    <property type="evidence" value="ECO:0007669"/>
    <property type="project" value="InterPro"/>
</dbReference>
<dbReference type="PRINTS" id="PR01386">
    <property type="entry name" value="CCMCBIOGNSIS"/>
</dbReference>
<protein>
    <recommendedName>
        <fullName evidence="4 9">Heme exporter protein C</fullName>
    </recommendedName>
    <alternativeName>
        <fullName evidence="9">Cytochrome c-type biogenesis protein</fullName>
    </alternativeName>
</protein>
<keyword evidence="5 9" id="KW-0812">Transmembrane</keyword>
<dbReference type="GO" id="GO:0020037">
    <property type="term" value="F:heme binding"/>
    <property type="evidence" value="ECO:0007669"/>
    <property type="project" value="InterPro"/>
</dbReference>
<evidence type="ECO:0000256" key="8">
    <source>
        <dbReference type="ARBA" id="ARBA00023136"/>
    </source>
</evidence>
<feature type="transmembrane region" description="Helical" evidence="9">
    <location>
        <begin position="161"/>
        <end position="181"/>
    </location>
</feature>
<feature type="domain" description="Cytochrome c assembly protein" evidence="10">
    <location>
        <begin position="26"/>
        <end position="184"/>
    </location>
</feature>
<feature type="transmembrane region" description="Helical" evidence="9">
    <location>
        <begin position="21"/>
        <end position="44"/>
    </location>
</feature>
<evidence type="ECO:0000259" key="10">
    <source>
        <dbReference type="Pfam" id="PF01578"/>
    </source>
</evidence>
<dbReference type="AlphaFoldDB" id="A0A172YD75"/>
<evidence type="ECO:0000256" key="1">
    <source>
        <dbReference type="ARBA" id="ARBA00002442"/>
    </source>
</evidence>
<evidence type="ECO:0000313" key="11">
    <source>
        <dbReference type="EMBL" id="ANF57211.1"/>
    </source>
</evidence>
<dbReference type="PANTHER" id="PTHR30071:SF1">
    <property type="entry name" value="CYTOCHROME B_B6 PROTEIN-RELATED"/>
    <property type="match status" value="1"/>
</dbReference>
<evidence type="ECO:0000256" key="6">
    <source>
        <dbReference type="ARBA" id="ARBA00022748"/>
    </source>
</evidence>
<evidence type="ECO:0000256" key="5">
    <source>
        <dbReference type="ARBA" id="ARBA00022692"/>
    </source>
</evidence>
<reference evidence="11 12" key="1">
    <citation type="submission" date="2016-04" db="EMBL/GenBank/DDBJ databases">
        <title>Complete Genome Sequence of Halotalea alkalilenta IHB B 13600.</title>
        <authorList>
            <person name="Swarnkar M.K."/>
            <person name="Sharma A."/>
            <person name="Kaushal K."/>
            <person name="Soni R."/>
            <person name="Rana S."/>
            <person name="Singh A.K."/>
            <person name="Gulati A."/>
        </authorList>
    </citation>
    <scope>NUCLEOTIDE SEQUENCE [LARGE SCALE GENOMIC DNA]</scope>
    <source>
        <strain evidence="11 12">IHB B 13600</strain>
    </source>
</reference>
<comment type="similarity">
    <text evidence="3 9">Belongs to the CcmC/CycZ/HelC family.</text>
</comment>
<dbReference type="InterPro" id="IPR002541">
    <property type="entry name" value="Cyt_c_assembly"/>
</dbReference>
<dbReference type="GO" id="GO:0005886">
    <property type="term" value="C:plasma membrane"/>
    <property type="evidence" value="ECO:0007669"/>
    <property type="project" value="UniProtKB-SubCell"/>
</dbReference>
<feature type="transmembrane region" description="Helical" evidence="9">
    <location>
        <begin position="64"/>
        <end position="84"/>
    </location>
</feature>
<feature type="transmembrane region" description="Helical" evidence="9">
    <location>
        <begin position="201"/>
        <end position="224"/>
    </location>
</feature>
<keyword evidence="8 9" id="KW-0472">Membrane</keyword>
<dbReference type="RefSeq" id="WP_064122165.1">
    <property type="nucleotide sequence ID" value="NZ_CP015243.1"/>
</dbReference>
<dbReference type="GO" id="GO:0017004">
    <property type="term" value="P:cytochrome complex assembly"/>
    <property type="evidence" value="ECO:0007669"/>
    <property type="project" value="UniProtKB-KW"/>
</dbReference>
<dbReference type="Proteomes" id="UP000077875">
    <property type="component" value="Chromosome"/>
</dbReference>
<dbReference type="Pfam" id="PF01578">
    <property type="entry name" value="Cytochrom_C_asm"/>
    <property type="match status" value="1"/>
</dbReference>
<keyword evidence="9" id="KW-1003">Cell membrane</keyword>
<evidence type="ECO:0000256" key="7">
    <source>
        <dbReference type="ARBA" id="ARBA00022989"/>
    </source>
</evidence>
<evidence type="ECO:0000256" key="3">
    <source>
        <dbReference type="ARBA" id="ARBA00005840"/>
    </source>
</evidence>
<evidence type="ECO:0000256" key="9">
    <source>
        <dbReference type="RuleBase" id="RU364092"/>
    </source>
</evidence>
<dbReference type="KEGG" id="haa:A5892_06815"/>
<proteinExistence type="inferred from homology"/>
<dbReference type="STRING" id="376489.A5892_06815"/>
<dbReference type="InterPro" id="IPR003557">
    <property type="entry name" value="Cyt_c_biogenesis_CcmC"/>
</dbReference>
<name>A0A172YD75_9GAMM</name>
<dbReference type="EMBL" id="CP015243">
    <property type="protein sequence ID" value="ANF57211.1"/>
    <property type="molecule type" value="Genomic_DNA"/>
</dbReference>
<evidence type="ECO:0000256" key="4">
    <source>
        <dbReference type="ARBA" id="ARBA00016463"/>
    </source>
</evidence>
<keyword evidence="9" id="KW-0813">Transport</keyword>
<dbReference type="PANTHER" id="PTHR30071">
    <property type="entry name" value="HEME EXPORTER PROTEIN C"/>
    <property type="match status" value="1"/>
</dbReference>
<organism evidence="11 12">
    <name type="scientific">Halotalea alkalilenta</name>
    <dbReference type="NCBI Taxonomy" id="376489"/>
    <lineage>
        <taxon>Bacteria</taxon>
        <taxon>Pseudomonadati</taxon>
        <taxon>Pseudomonadota</taxon>
        <taxon>Gammaproteobacteria</taxon>
        <taxon>Oceanospirillales</taxon>
        <taxon>Halomonadaceae</taxon>
        <taxon>Halotalea</taxon>
    </lineage>
</organism>
<comment type="function">
    <text evidence="1 9">Required for the export of heme to the periplasm for the biogenesis of c-type cytochromes.</text>
</comment>
<keyword evidence="12" id="KW-1185">Reference proteome</keyword>
<comment type="subcellular location">
    <subcellularLocation>
        <location evidence="9">Cell inner membrane</location>
    </subcellularLocation>
    <subcellularLocation>
        <location evidence="2">Membrane</location>
        <topology evidence="2">Multi-pass membrane protein</topology>
    </subcellularLocation>
</comment>